<feature type="domain" description="Chitin-binding type-2" evidence="6">
    <location>
        <begin position="816"/>
        <end position="873"/>
    </location>
</feature>
<sequence>MITLTREQQQISYSCVDKVDGGYYPDPTNCYGYYYCSNGVPYPQTCVGGQHFNPVTVSCDDAVNVLCVIGTTLVPPVSCDGLPDGTYLTDPYDCHLYYRCMYGEARHGRCPDDLVWNDVSMACDHVINVDCSGRGHQTVTGSTSGVTSSDYPSPTPTVQAYSCVDKMDGGYYPDPTNCYGYYYCSNGVPYPQTCVGGQHFNPVTVSCDDAVNVLCVIGTTLVPPVSCDGLPDGTYLTDPYDCHLYYRCMYGEARHGRCPDDLVWNDVSMACDHVINVDCSGRGHQTVTGSTSGVTSSDYPSPTPTVQAYSCVDKMDGGYYPDPTNCYGYYYCSNGVPYPQTCVGGQHFNPVTVSCDDAVNVLCVIGTTLVPPVSCDGLPDGTYLTDPYDCHLYYRCMYGEARHGRCPDDLVWNDVSMACDHVINVDCSGRGHQTVTGSTSGVTSSDYPSPTPTVQAYSCVDKMDGGYYPDPTNCYGYYYCSNGVPYPQTCVGGQHFNPVTVSCDDAVNVLCVIGTTLVPPVSCDGLPDGTYLTDPYDCHLYYRCMYGEARHGRCPDDLVWNDVSMACDHVINVDCSGRGHQTVTGSTSGVTSSDYPSPTPTVQAYSCVDKVDGGYYPDPTNCYGYYYCSNGVPYPQTCVGGQHFNPVTVSCDDAVNVLCVIGTTLVPPVSCDGLPDGTYLTDPYDCHLYYRCMYGEARHGRCPDDLVWNDVSMACDHVINVDCSGRGHQTVTGSTSGVTSSDYPSPTPTVQAYSCVDKMDGGYYPDPTNCYGYYYCSNGVPYPQTCVGGQHFNPVTVSCDDAVNVLCVIGTTLVPPVSCDGLPDGTYLTDPYDCHLYYRCMYGEARHGRCPDDLVWNDVSMACDHVINVDCSGRGHQTVTGSTSGVTSSDYPSPTPTVQAYSCVDKMDGGYYPDPTNCYGYYYCSNGVPYPQTCVGGQHFNPVTVSCDDAVNVLCVIGTTLVPPVSCDGLPDGTYLTDPYDCHLYYRCMYGEARHGRCPDDLVWNDVSMACDHVINVDCSGRGHQTVTGSTSGVTSSDYPSPTPTVQAYSCVDKMDGGYYPDPTNCYGYYYCSNGVPYPQTCVGGQHFNPVTVSCDDAVNVLCVIGTTLVPPVSCDGLPDGTYLTDPYDCHLYYRCMYGEARHGRCPDDLVWNDVSMACDHVINVDCSGRGHQTVTGSTSGVTSSDYPSPTPTVQAYSCVDKMDGGYYPDPTNCYGYYYCSNGVPYPQTCVGGQHFNPVTVSCDDAVNVLCVIGTTLVPPVSCDGLPDGTYLTDPYDCHLYYRCMYGEARHGRCPDDLVWNDVSMACDHVINVDCSGRGHQTVTGSTSGVTSSDYPSPTPTVQAYSCVDKMDGGYYPDPTNCYGYYYCSNGVPYPQTCVGGQHFNPVTVSCDDAVNVLCVIGTTLVPPVSCDGLPDGTYLTDPYDCHLYYRCMYGEARHGRCPDDLVWNDVSMACDHVINVDCSGRGHQTVTGSTSGVTSSDYPSPTPTVQAYSCVDKMDGGYYPDPTNCYGYYYCSNGVPYPQTCVGGQHFNPVTVSCDDAVNVLCVIGTTLVPPVSCDGLPDGTYLTDPYDCHLYYRCMYGEARHGRCPDDLVWNDVSMACDHVINVDCSGRGHQTVTGSTSGVTSSDYPSPTPTVQAYSCVDKMDGGYYPDPTNCYGYYYCSNGVPYPQTCVGGQHFNPVTVSCDDAVNVLCVIGTTLVPPVSCDGLPDGTYLTDPYDCHLYYRCMYGEARHGRCPDDLVWNDVSMACDHVINVDCSGRGHQTVTGSTSGVTSSDYPSPTPTVQAYSCVDKMDGGYYPDPTNCYGYYYCSNGVPYPQTCVGGQHFNPVTVSCDDAVNVLCVIGTTLVPPVSCDGLPDGTYLTDPYDCHLYYRCMYGEARHGRCPDDLVWNDVSMACDHVINVDCSGRGHQTVTGSTSGVTSSDYPSPTPTVQAYSCVDKVDGGYYPDPTNCYGYYYCSNGVPYPQTCVGGQHFNPVTVSCDDAVNVLCVIGTTLASSINRLHCEPSSHWSTVSRNKTVKKDGE</sequence>
<dbReference type="SUPFAM" id="SSF57625">
    <property type="entry name" value="Invertebrate chitin-binding proteins"/>
    <property type="match status" value="27"/>
</dbReference>
<accession>A0ABM0ZYL1</accession>
<feature type="domain" description="Chitin-binding type-2" evidence="6">
    <location>
        <begin position="160"/>
        <end position="217"/>
    </location>
</feature>
<feature type="domain" description="Chitin-binding type-2" evidence="6">
    <location>
        <begin position="900"/>
        <end position="957"/>
    </location>
</feature>
<dbReference type="RefSeq" id="XP_012937211.1">
    <property type="nucleotide sequence ID" value="XM_013081757.1"/>
</dbReference>
<feature type="domain" description="Chitin-binding type-2" evidence="6">
    <location>
        <begin position="1196"/>
        <end position="1253"/>
    </location>
</feature>
<name>A0ABM0ZYL1_APLCA</name>
<feature type="domain" description="Chitin-binding type-2" evidence="6">
    <location>
        <begin position="456"/>
        <end position="513"/>
    </location>
</feature>
<feature type="domain" description="Chitin-binding type-2" evidence="6">
    <location>
        <begin position="964"/>
        <end position="1021"/>
    </location>
</feature>
<keyword evidence="7" id="KW-1185">Reference proteome</keyword>
<feature type="domain" description="Chitin-binding type-2" evidence="6">
    <location>
        <begin position="1936"/>
        <end position="1993"/>
    </location>
</feature>
<dbReference type="GeneID" id="106011595"/>
<evidence type="ECO:0000256" key="4">
    <source>
        <dbReference type="ARBA" id="ARBA00023157"/>
    </source>
</evidence>
<feature type="domain" description="Chitin-binding type-2" evidence="6">
    <location>
        <begin position="308"/>
        <end position="365"/>
    </location>
</feature>
<feature type="domain" description="Chitin-binding type-2" evidence="6">
    <location>
        <begin position="1408"/>
        <end position="1465"/>
    </location>
</feature>
<feature type="domain" description="Chitin-binding type-2" evidence="6">
    <location>
        <begin position="1048"/>
        <end position="1105"/>
    </location>
</feature>
<feature type="domain" description="Chitin-binding type-2" evidence="6">
    <location>
        <begin position="604"/>
        <end position="661"/>
    </location>
</feature>
<feature type="domain" description="Chitin-binding type-2" evidence="6">
    <location>
        <begin position="1788"/>
        <end position="1845"/>
    </location>
</feature>
<dbReference type="Proteomes" id="UP000694888">
    <property type="component" value="Unplaced"/>
</dbReference>
<feature type="domain" description="Chitin-binding type-2" evidence="6">
    <location>
        <begin position="12"/>
        <end position="69"/>
    </location>
</feature>
<feature type="domain" description="Chitin-binding type-2" evidence="6">
    <location>
        <begin position="224"/>
        <end position="281"/>
    </location>
</feature>
<keyword evidence="1" id="KW-0147">Chitin-binding</keyword>
<dbReference type="Pfam" id="PF01607">
    <property type="entry name" value="CBM_14"/>
    <property type="match status" value="27"/>
</dbReference>
<evidence type="ECO:0000256" key="5">
    <source>
        <dbReference type="ARBA" id="ARBA00023180"/>
    </source>
</evidence>
<keyword evidence="3" id="KW-0677">Repeat</keyword>
<dbReference type="PANTHER" id="PTHR23301:SF106">
    <property type="entry name" value="CHITIN-BINDING TYPE-2 DOMAIN-CONTAINING PROTEIN-RELATED"/>
    <property type="match status" value="1"/>
</dbReference>
<gene>
    <name evidence="8" type="primary">LOC106011595</name>
</gene>
<organism evidence="7 8">
    <name type="scientific">Aplysia californica</name>
    <name type="common">California sea hare</name>
    <dbReference type="NCBI Taxonomy" id="6500"/>
    <lineage>
        <taxon>Eukaryota</taxon>
        <taxon>Metazoa</taxon>
        <taxon>Spiralia</taxon>
        <taxon>Lophotrochozoa</taxon>
        <taxon>Mollusca</taxon>
        <taxon>Gastropoda</taxon>
        <taxon>Heterobranchia</taxon>
        <taxon>Euthyneura</taxon>
        <taxon>Tectipleura</taxon>
        <taxon>Aplysiida</taxon>
        <taxon>Aplysioidea</taxon>
        <taxon>Aplysiidae</taxon>
        <taxon>Aplysia</taxon>
    </lineage>
</organism>
<feature type="domain" description="Chitin-binding type-2" evidence="6">
    <location>
        <begin position="1492"/>
        <end position="1549"/>
    </location>
</feature>
<feature type="domain" description="Chitin-binding type-2" evidence="6">
    <location>
        <begin position="520"/>
        <end position="577"/>
    </location>
</feature>
<feature type="domain" description="Chitin-binding type-2" evidence="6">
    <location>
        <begin position="1640"/>
        <end position="1697"/>
    </location>
</feature>
<dbReference type="SMART" id="SM00494">
    <property type="entry name" value="ChtBD2"/>
    <property type="match status" value="27"/>
</dbReference>
<evidence type="ECO:0000259" key="6">
    <source>
        <dbReference type="PROSITE" id="PS50940"/>
    </source>
</evidence>
<feature type="domain" description="Chitin-binding type-2" evidence="6">
    <location>
        <begin position="1556"/>
        <end position="1613"/>
    </location>
</feature>
<keyword evidence="4" id="KW-1015">Disulfide bond</keyword>
<proteinExistence type="predicted"/>
<protein>
    <submittedName>
        <fullName evidence="8">Uncharacterized protein LOC106011595</fullName>
    </submittedName>
</protein>
<feature type="domain" description="Chitin-binding type-2" evidence="6">
    <location>
        <begin position="668"/>
        <end position="725"/>
    </location>
</feature>
<reference evidence="8" key="1">
    <citation type="submission" date="2025-08" db="UniProtKB">
        <authorList>
            <consortium name="RefSeq"/>
        </authorList>
    </citation>
    <scope>IDENTIFICATION</scope>
</reference>
<feature type="domain" description="Chitin-binding type-2" evidence="6">
    <location>
        <begin position="1704"/>
        <end position="1761"/>
    </location>
</feature>
<feature type="domain" description="Chitin-binding type-2" evidence="6">
    <location>
        <begin position="1260"/>
        <end position="1317"/>
    </location>
</feature>
<feature type="domain" description="Chitin-binding type-2" evidence="6">
    <location>
        <begin position="752"/>
        <end position="809"/>
    </location>
</feature>
<evidence type="ECO:0000313" key="7">
    <source>
        <dbReference type="Proteomes" id="UP000694888"/>
    </source>
</evidence>
<dbReference type="PROSITE" id="PS50940">
    <property type="entry name" value="CHIT_BIND_II"/>
    <property type="match status" value="27"/>
</dbReference>
<feature type="domain" description="Chitin-binding type-2" evidence="6">
    <location>
        <begin position="76"/>
        <end position="133"/>
    </location>
</feature>
<feature type="domain" description="Chitin-binding type-2" evidence="6">
    <location>
        <begin position="1852"/>
        <end position="1909"/>
    </location>
</feature>
<evidence type="ECO:0000256" key="2">
    <source>
        <dbReference type="ARBA" id="ARBA00022729"/>
    </source>
</evidence>
<keyword evidence="5" id="KW-0325">Glycoprotein</keyword>
<dbReference type="Gene3D" id="2.170.140.10">
    <property type="entry name" value="Chitin binding domain"/>
    <property type="match status" value="27"/>
</dbReference>
<dbReference type="InterPro" id="IPR051940">
    <property type="entry name" value="Chitin_bind-dev_reg"/>
</dbReference>
<keyword evidence="2" id="KW-0732">Signal</keyword>
<dbReference type="InterPro" id="IPR036508">
    <property type="entry name" value="Chitin-bd_dom_sf"/>
</dbReference>
<feature type="domain" description="Chitin-binding type-2" evidence="6">
    <location>
        <begin position="1112"/>
        <end position="1169"/>
    </location>
</feature>
<evidence type="ECO:0000256" key="1">
    <source>
        <dbReference type="ARBA" id="ARBA00022669"/>
    </source>
</evidence>
<dbReference type="InterPro" id="IPR002557">
    <property type="entry name" value="Chitin-bd_dom"/>
</dbReference>
<evidence type="ECO:0000313" key="8">
    <source>
        <dbReference type="RefSeq" id="XP_012937211.1"/>
    </source>
</evidence>
<dbReference type="PANTHER" id="PTHR23301">
    <property type="entry name" value="CHITIN BINDING PERITROPHIN-A"/>
    <property type="match status" value="1"/>
</dbReference>
<evidence type="ECO:0000256" key="3">
    <source>
        <dbReference type="ARBA" id="ARBA00022737"/>
    </source>
</evidence>
<feature type="domain" description="Chitin-binding type-2" evidence="6">
    <location>
        <begin position="372"/>
        <end position="429"/>
    </location>
</feature>
<feature type="domain" description="Chitin-binding type-2" evidence="6">
    <location>
        <begin position="1344"/>
        <end position="1401"/>
    </location>
</feature>